<accession>A0A3N1D3I2</accession>
<organism evidence="2 3">
    <name type="scientific">Actinocorallia herbida</name>
    <dbReference type="NCBI Taxonomy" id="58109"/>
    <lineage>
        <taxon>Bacteria</taxon>
        <taxon>Bacillati</taxon>
        <taxon>Actinomycetota</taxon>
        <taxon>Actinomycetes</taxon>
        <taxon>Streptosporangiales</taxon>
        <taxon>Thermomonosporaceae</taxon>
        <taxon>Actinocorallia</taxon>
    </lineage>
</organism>
<name>A0A3N1D3I2_9ACTN</name>
<evidence type="ECO:0000313" key="2">
    <source>
        <dbReference type="EMBL" id="ROO88056.1"/>
    </source>
</evidence>
<dbReference type="Proteomes" id="UP000272400">
    <property type="component" value="Unassembled WGS sequence"/>
</dbReference>
<keyword evidence="1" id="KW-0732">Signal</keyword>
<dbReference type="AlphaFoldDB" id="A0A3N1D3I2"/>
<dbReference type="InterPro" id="IPR012334">
    <property type="entry name" value="Pectin_lyas_fold"/>
</dbReference>
<feature type="signal peptide" evidence="1">
    <location>
        <begin position="1"/>
        <end position="33"/>
    </location>
</feature>
<comment type="caution">
    <text evidence="2">The sequence shown here is derived from an EMBL/GenBank/DDBJ whole genome shotgun (WGS) entry which is preliminary data.</text>
</comment>
<dbReference type="InterPro" id="IPR059186">
    <property type="entry name" value="SACTE_4363"/>
</dbReference>
<dbReference type="CDD" id="cd23669">
    <property type="entry name" value="GH55_SacteLam55A-like"/>
    <property type="match status" value="1"/>
</dbReference>
<sequence>MRPRSTGRRGIVALTVVSACSALTVAGIAPAEAAGRGAPDFGPYVKIFDTKTPVDEINAYLRQISKNTEFSDQRYAVFFKPGTYGSAAGEGDPATATGIVNSQVGYYTSIQGLGSSPDDVIINGALHANPSNGAIPSALTTFWRSLGNLSINPIQRPIAGDANVAQQVAPPHTLRWNVSQASPLRRVHIKGDLDINGPTGSYAFGSELVNSKVDGTVNSGNGATQASMAQWYSRDSSIGGWTGESSNLVFSGVKGAPRTTFGKGSITTLDKTPVSREAPFLYLDGGKYEVFVPDADTGTSGTHWSTSHRAGRQIPIEDFFIAKPADSAAVINRALRSGKNLILTPGVYELDQPIHVTRKNTVVMGLGYASLAPVKGTAAIEVGDVAGVSLSSLTVDAGAVHSDVLVQVGTPRGHAGDPRNPTALSDVFVRVGGPRAGSATTSFEINSDHVVMDSIWAWRGDHGVGTLWNQNRADHGLVVNGDDVTALGLFVEHYQKHQVVWNGERGRTIFYQSEYPYDVPSQQEWMNGTKNGYAAYVVSPGVRSHDATGLAIYSFFRQAPAYVTSAVETPVARDIRFTSVVSGVILGQGGVDHVINSTGDAVTASNPNSPVFGLLALTRLKSFPAGR</sequence>
<gene>
    <name evidence="2" type="ORF">EDD29_5710</name>
</gene>
<evidence type="ECO:0000313" key="3">
    <source>
        <dbReference type="Proteomes" id="UP000272400"/>
    </source>
</evidence>
<evidence type="ECO:0000256" key="1">
    <source>
        <dbReference type="SAM" id="SignalP"/>
    </source>
</evidence>
<dbReference type="InterPro" id="IPR011050">
    <property type="entry name" value="Pectin_lyase_fold/virulence"/>
</dbReference>
<proteinExistence type="predicted"/>
<dbReference type="Gene3D" id="2.160.20.10">
    <property type="entry name" value="Single-stranded right-handed beta-helix, Pectin lyase-like"/>
    <property type="match status" value="1"/>
</dbReference>
<reference evidence="2 3" key="1">
    <citation type="submission" date="2018-11" db="EMBL/GenBank/DDBJ databases">
        <title>Sequencing the genomes of 1000 actinobacteria strains.</title>
        <authorList>
            <person name="Klenk H.-P."/>
        </authorList>
    </citation>
    <scope>NUCLEOTIDE SEQUENCE [LARGE SCALE GENOMIC DNA]</scope>
    <source>
        <strain evidence="2 3">DSM 44254</strain>
    </source>
</reference>
<protein>
    <recommendedName>
        <fullName evidence="4">Adenylyl cyclase</fullName>
    </recommendedName>
</protein>
<dbReference type="OrthoDB" id="2479530at2"/>
<keyword evidence="3" id="KW-1185">Reference proteome</keyword>
<dbReference type="EMBL" id="RJKE01000001">
    <property type="protein sequence ID" value="ROO88056.1"/>
    <property type="molecule type" value="Genomic_DNA"/>
</dbReference>
<dbReference type="PROSITE" id="PS51257">
    <property type="entry name" value="PROKAR_LIPOPROTEIN"/>
    <property type="match status" value="1"/>
</dbReference>
<dbReference type="RefSeq" id="WP_148086116.1">
    <property type="nucleotide sequence ID" value="NZ_RJKE01000001.1"/>
</dbReference>
<dbReference type="SUPFAM" id="SSF51126">
    <property type="entry name" value="Pectin lyase-like"/>
    <property type="match status" value="1"/>
</dbReference>
<feature type="chain" id="PRO_5018253198" description="Adenylyl cyclase" evidence="1">
    <location>
        <begin position="34"/>
        <end position="627"/>
    </location>
</feature>
<evidence type="ECO:0008006" key="4">
    <source>
        <dbReference type="Google" id="ProtNLM"/>
    </source>
</evidence>